<dbReference type="CDD" id="cd16439">
    <property type="entry name" value="beta_Kdo_transferase_KpsC_2"/>
    <property type="match status" value="1"/>
</dbReference>
<dbReference type="Pfam" id="PF05159">
    <property type="entry name" value="Capsule_synth"/>
    <property type="match status" value="2"/>
</dbReference>
<evidence type="ECO:0000313" key="2">
    <source>
        <dbReference type="Proteomes" id="UP000026941"/>
    </source>
</evidence>
<dbReference type="CDD" id="cd16440">
    <property type="entry name" value="beta_Kdo_transferase_KpsC_1"/>
    <property type="match status" value="1"/>
</dbReference>
<dbReference type="AlphaFoldDB" id="A0AA87Q0N7"/>
<sequence>MFSDYTLFPNEERPARAEQNERAFWLPPTDARLLAFLPTRWRFPLIGSTLGASLQPIELARGTADGVVGWGDKPLARIARRYAHMRKLPYWTLEDGFLRSVGLGKAGAPSVSLIADDLGIHFSAHTASRLETLLQNGTPGTDLARAKKLREWIVHERLSKYNHLPEGNISLRPTRRKRILLVDQVVGDRSIAGSGADAKTFLRMWNAARAESNADIIVKSHPDVVAGRARGYLASHTRDSRIQLIDSAISPHSILDIVDEVWTVSSQLGLDALLRGMTVVTFGMPAYAGWGLTQDRADSIVATAARARRTRRVGIDELAHAMLLQYSLYVDPVTRQPVQAEHAVERLLEWRRRASSLSGRYLCLNFALHKRSVLRRYLTSPSSQVQFTNRPTVAQIQAADKIVLWGNSAPPEESTLWTQGRRRPIIRVEDGFIRSAGLGTSLVPPSSLCFDAEGIYFDASKPSRLETILSTADFDNALLERARRLRCAIVSTGITKYNLPAQPSPDYREQAKGRSIVLVAGQVPNDASLQLGMASHDSDTELLRAVRRARPDAFIVYKQHPDLLAEPFMHPGRSRPPHDIADLVVGNVDLNGLLHAAAEVHAATSQIGFEALLRERSVWCYGLPFYAGWGLTNDAVVSLRRKRTLSLDALVAGTLILYPHYWSNIADLPCEVEDVIAELYRARQGTAPDPSRRRWLAHMIHISGVRRLR</sequence>
<gene>
    <name evidence="1" type="ORF">RRH01S_05_03140</name>
</gene>
<dbReference type="Proteomes" id="UP000026941">
    <property type="component" value="Unassembled WGS sequence"/>
</dbReference>
<dbReference type="RefSeq" id="WP_042472063.1">
    <property type="nucleotide sequence ID" value="NZ_BAYX01000005.1"/>
</dbReference>
<comment type="caution">
    <text evidence="1">The sequence shown here is derived from an EMBL/GenBank/DDBJ whole genome shotgun (WGS) entry which is preliminary data.</text>
</comment>
<evidence type="ECO:0000313" key="1">
    <source>
        <dbReference type="EMBL" id="GAJ93240.1"/>
    </source>
</evidence>
<dbReference type="InterPro" id="IPR007833">
    <property type="entry name" value="Capsule_polysaccharide_synth"/>
</dbReference>
<name>A0AA87Q0N7_RHIRH</name>
<organism evidence="1 2">
    <name type="scientific">Rhizobium rhizogenes NBRC 13257</name>
    <dbReference type="NCBI Taxonomy" id="1220581"/>
    <lineage>
        <taxon>Bacteria</taxon>
        <taxon>Pseudomonadati</taxon>
        <taxon>Pseudomonadota</taxon>
        <taxon>Alphaproteobacteria</taxon>
        <taxon>Hyphomicrobiales</taxon>
        <taxon>Rhizobiaceae</taxon>
        <taxon>Rhizobium/Agrobacterium group</taxon>
        <taxon>Rhizobium</taxon>
    </lineage>
</organism>
<dbReference type="GO" id="GO:0015774">
    <property type="term" value="P:polysaccharide transport"/>
    <property type="evidence" value="ECO:0007669"/>
    <property type="project" value="InterPro"/>
</dbReference>
<proteinExistence type="predicted"/>
<dbReference type="EMBL" id="BAYX01000005">
    <property type="protein sequence ID" value="GAJ93240.1"/>
    <property type="molecule type" value="Genomic_DNA"/>
</dbReference>
<reference evidence="1 2" key="1">
    <citation type="submission" date="2014-05" db="EMBL/GenBank/DDBJ databases">
        <title>Whole genome shotgun sequence of Rhizobium rhizogenes NBRC 13257.</title>
        <authorList>
            <person name="Katano-Makiyama Y."/>
            <person name="Hosoyama A."/>
            <person name="Hashimoto M."/>
            <person name="Hosoyama Y."/>
            <person name="Noguchi M."/>
            <person name="Tsuchikane K."/>
            <person name="Kimura A."/>
            <person name="Ohji S."/>
            <person name="Ichikawa N."/>
            <person name="Yamazoe A."/>
            <person name="Fujita N."/>
        </authorList>
    </citation>
    <scope>NUCLEOTIDE SEQUENCE [LARGE SCALE GENOMIC DNA]</scope>
    <source>
        <strain evidence="1 2">NBRC 13257</strain>
    </source>
</reference>
<dbReference type="GO" id="GO:0000271">
    <property type="term" value="P:polysaccharide biosynthetic process"/>
    <property type="evidence" value="ECO:0007669"/>
    <property type="project" value="InterPro"/>
</dbReference>
<protein>
    <submittedName>
        <fullName evidence="1">Capsule polysaccharide modification protein</fullName>
    </submittedName>
</protein>
<accession>A0AA87Q0N7</accession>